<dbReference type="InterPro" id="IPR036691">
    <property type="entry name" value="Endo/exonu/phosph_ase_sf"/>
</dbReference>
<name>A0A7W7B498_9SPHN</name>
<dbReference type="Pfam" id="PF03372">
    <property type="entry name" value="Exo_endo_phos"/>
    <property type="match status" value="1"/>
</dbReference>
<evidence type="ECO:0000259" key="1">
    <source>
        <dbReference type="Pfam" id="PF03372"/>
    </source>
</evidence>
<feature type="domain" description="Endonuclease/exonuclease/phosphatase" evidence="1">
    <location>
        <begin position="6"/>
        <end position="222"/>
    </location>
</feature>
<dbReference type="RefSeq" id="WP_184071572.1">
    <property type="nucleotide sequence ID" value="NZ_JACHNZ010000054.1"/>
</dbReference>
<keyword evidence="2" id="KW-0540">Nuclease</keyword>
<keyword evidence="2" id="KW-0269">Exonuclease</keyword>
<dbReference type="PANTHER" id="PTHR14859:SF15">
    <property type="entry name" value="ENDONUCLEASE_EXONUCLEASE_PHOSPHATASE DOMAIN-CONTAINING PROTEIN"/>
    <property type="match status" value="1"/>
</dbReference>
<dbReference type="SUPFAM" id="SSF56219">
    <property type="entry name" value="DNase I-like"/>
    <property type="match status" value="1"/>
</dbReference>
<dbReference type="GO" id="GO:0006506">
    <property type="term" value="P:GPI anchor biosynthetic process"/>
    <property type="evidence" value="ECO:0007669"/>
    <property type="project" value="TreeGrafter"/>
</dbReference>
<keyword evidence="2" id="KW-0378">Hydrolase</keyword>
<accession>A0A7W7B498</accession>
<reference evidence="2 3" key="1">
    <citation type="submission" date="2020-08" db="EMBL/GenBank/DDBJ databases">
        <title>Genomic Encyclopedia of Type Strains, Phase IV (KMG-IV): sequencing the most valuable type-strain genomes for metagenomic binning, comparative biology and taxonomic classification.</title>
        <authorList>
            <person name="Goeker M."/>
        </authorList>
    </citation>
    <scope>NUCLEOTIDE SEQUENCE [LARGE SCALE GENOMIC DNA]</scope>
    <source>
        <strain evidence="2 3">DSM 17328</strain>
    </source>
</reference>
<organism evidence="2 3">
    <name type="scientific">Sphingosinicella soli</name>
    <dbReference type="NCBI Taxonomy" id="333708"/>
    <lineage>
        <taxon>Bacteria</taxon>
        <taxon>Pseudomonadati</taxon>
        <taxon>Pseudomonadota</taxon>
        <taxon>Alphaproteobacteria</taxon>
        <taxon>Sphingomonadales</taxon>
        <taxon>Sphingosinicellaceae</taxon>
        <taxon>Sphingosinicella</taxon>
    </lineage>
</organism>
<dbReference type="Gene3D" id="3.60.10.10">
    <property type="entry name" value="Endonuclease/exonuclease/phosphatase"/>
    <property type="match status" value="1"/>
</dbReference>
<comment type="caution">
    <text evidence="2">The sequence shown here is derived from an EMBL/GenBank/DDBJ whole genome shotgun (WGS) entry which is preliminary data.</text>
</comment>
<protein>
    <submittedName>
        <fullName evidence="2">Endonuclease/exonuclease/phosphatase family metal-dependent hydrolase</fullName>
    </submittedName>
</protein>
<dbReference type="AlphaFoldDB" id="A0A7W7B498"/>
<sequence length="233" mass="26380">MTLRVASYNMRKAIGLDRLRKPDRVLTVLNELDADIIALQEADRRLGERASAIPRAMIEAESPYRAVPIENRPNSIGWHGNAILVRKDHEIIHGEPLFLPMLEPRGAVLADIIVRGESVRVVGMHLDLTGIYRARQAKMLVDHINERTIQLPSILMGDLNDWMLDSKALREFQRHHQCADCGPSFPTRRPLGTLDRIFVSDHFKVQESGVHTSLTAKRASDHLPVWAKVARSR</sequence>
<dbReference type="PANTHER" id="PTHR14859">
    <property type="entry name" value="CALCOFLUOR WHITE HYPERSENSITIVE PROTEIN PRECURSOR"/>
    <property type="match status" value="1"/>
</dbReference>
<dbReference type="GO" id="GO:0004519">
    <property type="term" value="F:endonuclease activity"/>
    <property type="evidence" value="ECO:0007669"/>
    <property type="project" value="UniProtKB-KW"/>
</dbReference>
<dbReference type="GO" id="GO:0016020">
    <property type="term" value="C:membrane"/>
    <property type="evidence" value="ECO:0007669"/>
    <property type="project" value="GOC"/>
</dbReference>
<keyword evidence="2" id="KW-0255">Endonuclease</keyword>
<dbReference type="InterPro" id="IPR051916">
    <property type="entry name" value="GPI-anchor_lipid_remodeler"/>
</dbReference>
<dbReference type="GO" id="GO:0004527">
    <property type="term" value="F:exonuclease activity"/>
    <property type="evidence" value="ECO:0007669"/>
    <property type="project" value="UniProtKB-KW"/>
</dbReference>
<keyword evidence="3" id="KW-1185">Reference proteome</keyword>
<evidence type="ECO:0000313" key="3">
    <source>
        <dbReference type="Proteomes" id="UP000566324"/>
    </source>
</evidence>
<dbReference type="Proteomes" id="UP000566324">
    <property type="component" value="Unassembled WGS sequence"/>
</dbReference>
<dbReference type="EMBL" id="JACHNZ010000054">
    <property type="protein sequence ID" value="MBB4633721.1"/>
    <property type="molecule type" value="Genomic_DNA"/>
</dbReference>
<dbReference type="InterPro" id="IPR005135">
    <property type="entry name" value="Endo/exonuclease/phosphatase"/>
</dbReference>
<proteinExistence type="predicted"/>
<gene>
    <name evidence="2" type="ORF">GGQ98_003371</name>
</gene>
<evidence type="ECO:0000313" key="2">
    <source>
        <dbReference type="EMBL" id="MBB4633721.1"/>
    </source>
</evidence>